<dbReference type="AlphaFoldDB" id="A0AA88Y5V1"/>
<keyword evidence="3" id="KW-1185">Reference proteome</keyword>
<dbReference type="InterPro" id="IPR041249">
    <property type="entry name" value="HEPN_DZIP3"/>
</dbReference>
<evidence type="ECO:0000259" key="1">
    <source>
        <dbReference type="Pfam" id="PF18738"/>
    </source>
</evidence>
<gene>
    <name evidence="2" type="ORF">FSP39_019744</name>
</gene>
<dbReference type="Proteomes" id="UP001186944">
    <property type="component" value="Unassembled WGS sequence"/>
</dbReference>
<reference evidence="2" key="1">
    <citation type="submission" date="2019-08" db="EMBL/GenBank/DDBJ databases">
        <title>The improved chromosome-level genome for the pearl oyster Pinctada fucata martensii using PacBio sequencing and Hi-C.</title>
        <authorList>
            <person name="Zheng Z."/>
        </authorList>
    </citation>
    <scope>NUCLEOTIDE SEQUENCE</scope>
    <source>
        <strain evidence="2">ZZ-2019</strain>
        <tissue evidence="2">Adductor muscle</tissue>
    </source>
</reference>
<proteinExistence type="predicted"/>
<sequence>MAEKELEDEYFSRCQRGVHQVGSRILQDTLKNFVTCNDLDTKVKSYNWDPKTKITKEENALISNAAKDGYGKFDITLCYKLLRNLCMKILAITPSNGWGKDPQNIQTAWGDDVERIRSLRNTIAHHDSQSLTKGEYKTIWDELKDIANRLQSRGINSGRDYADDLKQLEDKREWKAIDSISGMYQI</sequence>
<evidence type="ECO:0000313" key="2">
    <source>
        <dbReference type="EMBL" id="KAK3098466.1"/>
    </source>
</evidence>
<feature type="domain" description="DZIP3-like HEPN" evidence="1">
    <location>
        <begin position="66"/>
        <end position="156"/>
    </location>
</feature>
<dbReference type="EMBL" id="VSWD01000007">
    <property type="protein sequence ID" value="KAK3098466.1"/>
    <property type="molecule type" value="Genomic_DNA"/>
</dbReference>
<comment type="caution">
    <text evidence="2">The sequence shown here is derived from an EMBL/GenBank/DDBJ whole genome shotgun (WGS) entry which is preliminary data.</text>
</comment>
<evidence type="ECO:0000313" key="3">
    <source>
        <dbReference type="Proteomes" id="UP001186944"/>
    </source>
</evidence>
<protein>
    <recommendedName>
        <fullName evidence="1">DZIP3-like HEPN domain-containing protein</fullName>
    </recommendedName>
</protein>
<dbReference type="Pfam" id="PF18738">
    <property type="entry name" value="HEPN_DZIP3"/>
    <property type="match status" value="1"/>
</dbReference>
<organism evidence="2 3">
    <name type="scientific">Pinctada imbricata</name>
    <name type="common">Atlantic pearl-oyster</name>
    <name type="synonym">Pinctada martensii</name>
    <dbReference type="NCBI Taxonomy" id="66713"/>
    <lineage>
        <taxon>Eukaryota</taxon>
        <taxon>Metazoa</taxon>
        <taxon>Spiralia</taxon>
        <taxon>Lophotrochozoa</taxon>
        <taxon>Mollusca</taxon>
        <taxon>Bivalvia</taxon>
        <taxon>Autobranchia</taxon>
        <taxon>Pteriomorphia</taxon>
        <taxon>Pterioida</taxon>
        <taxon>Pterioidea</taxon>
        <taxon>Pteriidae</taxon>
        <taxon>Pinctada</taxon>
    </lineage>
</organism>
<accession>A0AA88Y5V1</accession>
<name>A0AA88Y5V1_PINIB</name>